<dbReference type="OrthoDB" id="3774128at2"/>
<dbReference type="EMBL" id="CP020570">
    <property type="protein sequence ID" value="ARF64051.1"/>
    <property type="molecule type" value="Genomic_DNA"/>
</dbReference>
<proteinExistence type="predicted"/>
<feature type="region of interest" description="Disordered" evidence="1">
    <location>
        <begin position="1"/>
        <end position="61"/>
    </location>
</feature>
<dbReference type="AlphaFoldDB" id="A0A1V0UFX1"/>
<protein>
    <submittedName>
        <fullName evidence="3">Uncharacterized protein</fullName>
    </submittedName>
</protein>
<keyword evidence="2" id="KW-1133">Transmembrane helix</keyword>
<dbReference type="Proteomes" id="UP000192445">
    <property type="component" value="Chromosome"/>
</dbReference>
<organism evidence="3 4">
    <name type="scientific">Streptomyces violaceoruber</name>
    <dbReference type="NCBI Taxonomy" id="1935"/>
    <lineage>
        <taxon>Bacteria</taxon>
        <taxon>Bacillati</taxon>
        <taxon>Actinomycetota</taxon>
        <taxon>Actinomycetes</taxon>
        <taxon>Kitasatosporales</taxon>
        <taxon>Streptomycetaceae</taxon>
        <taxon>Streptomyces</taxon>
        <taxon>Streptomyces violaceoruber group</taxon>
    </lineage>
</organism>
<evidence type="ECO:0000256" key="2">
    <source>
        <dbReference type="SAM" id="Phobius"/>
    </source>
</evidence>
<gene>
    <name evidence="3" type="ORF">B1H20_23725</name>
</gene>
<name>A0A1V0UFX1_STRVN</name>
<evidence type="ECO:0000256" key="1">
    <source>
        <dbReference type="SAM" id="MobiDB-lite"/>
    </source>
</evidence>
<sequence>MAHDRRGTQDRQGTQDLRGARDRRGTGARRTGAMTRASVRRGSAPRPSRSEEEEGTEGGGRLRFVKSPTTWLLGILLAVVTVTFQDVLTASVKAVLPLDRVPDRLSPQGAIDVVEVRDVKDIGYYVVRDGEGADDGRLREQIASGQPWREGRDVVDAGDADWMITVQGRASQQVRITDIVPVLEGGACEKPLGGSLAHFPSQGVSDVIPLELVVDAPRPRLETYGKDGKDGKDAKPFFTGPEAKHITLNQNETEAFVVHATAETGYCRWRYRVHYEIGGTTAEMTISGPGGRPFELTARLADPSGYRKVYFPALDCVHPGAWSPGDWYEQTGPEYARARSDGKVPPCPKA</sequence>
<evidence type="ECO:0000313" key="4">
    <source>
        <dbReference type="Proteomes" id="UP000192445"/>
    </source>
</evidence>
<accession>A0A1V0UFX1</accession>
<feature type="compositionally biased region" description="Low complexity" evidence="1">
    <location>
        <begin position="28"/>
        <end position="47"/>
    </location>
</feature>
<dbReference type="KEGG" id="svu:B1H20_23725"/>
<keyword evidence="2" id="KW-0812">Transmembrane</keyword>
<reference evidence="3 4" key="1">
    <citation type="submission" date="2017-03" db="EMBL/GenBank/DDBJ databases">
        <title>Complete Genome Sequence of a natural compounds producer, Streptomyces violaceus S21.</title>
        <authorList>
            <person name="Zhong C."/>
            <person name="Zhao Z."/>
            <person name="Fu J."/>
            <person name="Zong G."/>
            <person name="Qin R."/>
            <person name="Cao G."/>
        </authorList>
    </citation>
    <scope>NUCLEOTIDE SEQUENCE [LARGE SCALE GENOMIC DNA]</scope>
    <source>
        <strain evidence="3 4">S21</strain>
    </source>
</reference>
<evidence type="ECO:0000313" key="3">
    <source>
        <dbReference type="EMBL" id="ARF64051.1"/>
    </source>
</evidence>
<keyword evidence="2" id="KW-0472">Membrane</keyword>
<feature type="transmembrane region" description="Helical" evidence="2">
    <location>
        <begin position="71"/>
        <end position="96"/>
    </location>
</feature>